<dbReference type="InterPro" id="IPR033135">
    <property type="entry name" value="ClpP_His_AS"/>
</dbReference>
<evidence type="ECO:0000313" key="9">
    <source>
        <dbReference type="EMBL" id="CAD8693304.1"/>
    </source>
</evidence>
<dbReference type="GO" id="GO:0004252">
    <property type="term" value="F:serine-type endopeptidase activity"/>
    <property type="evidence" value="ECO:0007669"/>
    <property type="project" value="UniProtKB-EC"/>
</dbReference>
<dbReference type="PRINTS" id="PR00127">
    <property type="entry name" value="CLPPROTEASEP"/>
</dbReference>
<evidence type="ECO:0000256" key="7">
    <source>
        <dbReference type="RuleBase" id="RU000549"/>
    </source>
</evidence>
<dbReference type="EMBL" id="HBFB01031241">
    <property type="protein sequence ID" value="CAD8693304.1"/>
    <property type="molecule type" value="Transcribed_RNA"/>
</dbReference>
<reference evidence="9" key="1">
    <citation type="submission" date="2021-01" db="EMBL/GenBank/DDBJ databases">
        <authorList>
            <person name="Corre E."/>
            <person name="Pelletier E."/>
            <person name="Niang G."/>
            <person name="Scheremetjew M."/>
            <person name="Finn R."/>
            <person name="Kale V."/>
            <person name="Holt S."/>
            <person name="Cochrane G."/>
            <person name="Meng A."/>
            <person name="Brown T."/>
            <person name="Cohen L."/>
        </authorList>
    </citation>
    <scope>NUCLEOTIDE SEQUENCE</scope>
    <source>
        <strain evidence="9">SAG 11-49</strain>
    </source>
</reference>
<keyword evidence="2 7" id="KW-0645">Protease</keyword>
<dbReference type="GO" id="GO:0051117">
    <property type="term" value="F:ATPase binding"/>
    <property type="evidence" value="ECO:0007669"/>
    <property type="project" value="TreeGrafter"/>
</dbReference>
<evidence type="ECO:0000256" key="4">
    <source>
        <dbReference type="ARBA" id="ARBA00022825"/>
    </source>
</evidence>
<dbReference type="GO" id="GO:0006515">
    <property type="term" value="P:protein quality control for misfolded or incompletely synthesized proteins"/>
    <property type="evidence" value="ECO:0007669"/>
    <property type="project" value="TreeGrafter"/>
</dbReference>
<dbReference type="PROSITE" id="PS00381">
    <property type="entry name" value="CLP_PROTEASE_SER"/>
    <property type="match status" value="1"/>
</dbReference>
<dbReference type="SUPFAM" id="SSF52096">
    <property type="entry name" value="ClpP/crotonase"/>
    <property type="match status" value="1"/>
</dbReference>
<dbReference type="InterPro" id="IPR029045">
    <property type="entry name" value="ClpP/crotonase-like_dom_sf"/>
</dbReference>
<evidence type="ECO:0000256" key="2">
    <source>
        <dbReference type="ARBA" id="ARBA00022670"/>
    </source>
</evidence>
<evidence type="ECO:0000256" key="3">
    <source>
        <dbReference type="ARBA" id="ARBA00022801"/>
    </source>
</evidence>
<dbReference type="PANTHER" id="PTHR10381:SF11">
    <property type="entry name" value="ATP-DEPENDENT CLP PROTEASE PROTEOLYTIC SUBUNIT, MITOCHONDRIAL"/>
    <property type="match status" value="1"/>
</dbReference>
<dbReference type="InterPro" id="IPR018215">
    <property type="entry name" value="ClpP_Ser_AS"/>
</dbReference>
<dbReference type="InterPro" id="IPR023562">
    <property type="entry name" value="ClpP/TepA"/>
</dbReference>
<dbReference type="GO" id="GO:0009534">
    <property type="term" value="C:chloroplast thylakoid"/>
    <property type="evidence" value="ECO:0007669"/>
    <property type="project" value="UniProtKB-ARBA"/>
</dbReference>
<evidence type="ECO:0000256" key="8">
    <source>
        <dbReference type="RuleBase" id="RU003567"/>
    </source>
</evidence>
<dbReference type="Gene3D" id="3.90.226.10">
    <property type="entry name" value="2-enoyl-CoA Hydratase, Chain A, domain 1"/>
    <property type="match status" value="1"/>
</dbReference>
<dbReference type="GO" id="GO:0004176">
    <property type="term" value="F:ATP-dependent peptidase activity"/>
    <property type="evidence" value="ECO:0007669"/>
    <property type="project" value="InterPro"/>
</dbReference>
<dbReference type="GO" id="GO:0009840">
    <property type="term" value="C:chloroplastic endopeptidase Clp complex"/>
    <property type="evidence" value="ECO:0007669"/>
    <property type="project" value="UniProtKB-ARBA"/>
</dbReference>
<dbReference type="EC" id="3.4.21.92" evidence="7"/>
<gene>
    <name evidence="9" type="ORF">CLEI1391_LOCUS17487</name>
</gene>
<keyword evidence="3 7" id="KW-0378">Hydrolase</keyword>
<dbReference type="NCBIfam" id="NF009205">
    <property type="entry name" value="PRK12553.1"/>
    <property type="match status" value="1"/>
</dbReference>
<protein>
    <recommendedName>
        <fullName evidence="8">ATP-dependent Clp protease proteolytic subunit</fullName>
        <ecNumber evidence="7">3.4.21.92</ecNumber>
    </recommendedName>
</protein>
<dbReference type="PROSITE" id="PS00382">
    <property type="entry name" value="CLP_PROTEASE_HIS"/>
    <property type="match status" value="1"/>
</dbReference>
<dbReference type="AlphaFoldDB" id="A0A7S0S3H3"/>
<evidence type="ECO:0000256" key="1">
    <source>
        <dbReference type="ARBA" id="ARBA00007039"/>
    </source>
</evidence>
<dbReference type="Pfam" id="PF00574">
    <property type="entry name" value="CLP_protease"/>
    <property type="match status" value="1"/>
</dbReference>
<comment type="similarity">
    <text evidence="1 8">Belongs to the peptidase S14 family.</text>
</comment>
<dbReference type="InterPro" id="IPR001907">
    <property type="entry name" value="ClpP"/>
</dbReference>
<feature type="active site" evidence="6">
    <location>
        <position position="145"/>
    </location>
</feature>
<evidence type="ECO:0000256" key="5">
    <source>
        <dbReference type="PROSITE-ProRule" id="PRU10085"/>
    </source>
</evidence>
<feature type="active site" evidence="5">
    <location>
        <position position="120"/>
    </location>
</feature>
<dbReference type="PANTHER" id="PTHR10381">
    <property type="entry name" value="ATP-DEPENDENT CLP PROTEASE PROTEOLYTIC SUBUNIT"/>
    <property type="match status" value="1"/>
</dbReference>
<keyword evidence="4 7" id="KW-0720">Serine protease</keyword>
<sequence length="228" mass="24882">MFKQAVGALSKAWLVPNGSRQMSSLVPIVIESTNRGERAYDIYSRLLKERIVCLTGPIDDITSHSLVAQLIWLESQNPDKPIQMYINSPGGSVTAGLAIFDTMQYIRPPIHTLCIGQAASMASLLLCAGEPGQRRCLPNARIMVHQPLGAAEGQASDIMIRAQEINRLKKTLIGLYVKHTGKSFEAVERALDRDFFMSGEEAKGWGLLDEIIAQRPPGAAQPASPSLD</sequence>
<evidence type="ECO:0000256" key="6">
    <source>
        <dbReference type="PROSITE-ProRule" id="PRU10086"/>
    </source>
</evidence>
<accession>A0A7S0S3H3</accession>
<dbReference type="NCBIfam" id="NF001368">
    <property type="entry name" value="PRK00277.1"/>
    <property type="match status" value="1"/>
</dbReference>
<dbReference type="CDD" id="cd07017">
    <property type="entry name" value="S14_ClpP_2"/>
    <property type="match status" value="1"/>
</dbReference>
<organism evidence="9">
    <name type="scientific">Chlamydomonas leiostraca</name>
    <dbReference type="NCBI Taxonomy" id="1034604"/>
    <lineage>
        <taxon>Eukaryota</taxon>
        <taxon>Viridiplantae</taxon>
        <taxon>Chlorophyta</taxon>
        <taxon>core chlorophytes</taxon>
        <taxon>Chlorophyceae</taxon>
        <taxon>CS clade</taxon>
        <taxon>Chlamydomonadales</taxon>
        <taxon>Chlamydomonadaceae</taxon>
        <taxon>Chlamydomonas</taxon>
    </lineage>
</organism>
<dbReference type="FunFam" id="3.90.226.10:FF:000001">
    <property type="entry name" value="ATP-dependent Clp protease proteolytic subunit"/>
    <property type="match status" value="1"/>
</dbReference>
<dbReference type="HAMAP" id="MF_00444">
    <property type="entry name" value="ClpP"/>
    <property type="match status" value="1"/>
</dbReference>
<name>A0A7S0S3H3_9CHLO</name>
<proteinExistence type="inferred from homology"/>